<protein>
    <submittedName>
        <fullName evidence="1">Uncharacterized protein</fullName>
    </submittedName>
</protein>
<name>L7TKB4_9CAUD</name>
<dbReference type="Proteomes" id="UP000011149">
    <property type="component" value="Segment"/>
</dbReference>
<evidence type="ECO:0000313" key="1">
    <source>
        <dbReference type="EMBL" id="AGC35540.1"/>
    </source>
</evidence>
<accession>L7TKB4</accession>
<organism evidence="1 2">
    <name type="scientific">Rhizobium phage RHEph01</name>
    <dbReference type="NCBI Taxonomy" id="1220601"/>
    <lineage>
        <taxon>Viruses</taxon>
        <taxon>Duplodnaviria</taxon>
        <taxon>Heunggongvirae</taxon>
        <taxon>Uroviricota</taxon>
        <taxon>Caudoviricetes</taxon>
        <taxon>Autographivirales</taxon>
        <taxon>Paadamvirus</taxon>
        <taxon>Paadamvirus RHEph01</taxon>
    </lineage>
</organism>
<reference evidence="1 2" key="1">
    <citation type="journal article" date="2013" name="Appl. Environ. Microbiol.">
        <title>Narrow Host-Range Bacteriophages that Infect Rhizobium etli associate with Distinct Genomic Types.</title>
        <authorList>
            <person name="Santamaria R.I."/>
            <person name="Bustos P."/>
            <person name="Sepulveda-Robles O."/>
            <person name="Lozano L."/>
            <person name="Rodriguez C."/>
            <person name="Fernandez J.L."/>
            <person name="Juarez S."/>
            <person name="Kameyama L."/>
            <person name="Guarneros G."/>
            <person name="Davila G."/>
            <person name="Gonzalez V."/>
        </authorList>
    </citation>
    <scope>NUCLEOTIDE SEQUENCE [LARGE SCALE GENOMIC DNA]</scope>
</reference>
<evidence type="ECO:0000313" key="2">
    <source>
        <dbReference type="Proteomes" id="UP000011149"/>
    </source>
</evidence>
<keyword evidence="2" id="KW-1185">Reference proteome</keyword>
<proteinExistence type="predicted"/>
<sequence length="52" mass="5887">MSNLQDHTNENLPSDLKVSRRGGQLVLQTRTATIYLDFSRRNELVEAIKSLG</sequence>
<gene>
    <name evidence="1" type="ORF">RHEph01_gp029</name>
</gene>
<dbReference type="EMBL" id="JX483873">
    <property type="protein sequence ID" value="AGC35540.1"/>
    <property type="molecule type" value="Genomic_DNA"/>
</dbReference>